<feature type="region of interest" description="Disordered" evidence="1">
    <location>
        <begin position="1"/>
        <end position="26"/>
    </location>
</feature>
<organism evidence="2 3">
    <name type="scientific">Pomacea canaliculata</name>
    <name type="common">Golden apple snail</name>
    <dbReference type="NCBI Taxonomy" id="400727"/>
    <lineage>
        <taxon>Eukaryota</taxon>
        <taxon>Metazoa</taxon>
        <taxon>Spiralia</taxon>
        <taxon>Lophotrochozoa</taxon>
        <taxon>Mollusca</taxon>
        <taxon>Gastropoda</taxon>
        <taxon>Caenogastropoda</taxon>
        <taxon>Architaenioglossa</taxon>
        <taxon>Ampullarioidea</taxon>
        <taxon>Ampullariidae</taxon>
        <taxon>Pomacea</taxon>
    </lineage>
</organism>
<protein>
    <submittedName>
        <fullName evidence="2">Uncharacterized protein</fullName>
    </submittedName>
</protein>
<name>A0A2T7PFW3_POMCA</name>
<dbReference type="OrthoDB" id="10063692at2759"/>
<feature type="region of interest" description="Disordered" evidence="1">
    <location>
        <begin position="67"/>
        <end position="150"/>
    </location>
</feature>
<dbReference type="InterPro" id="IPR003903">
    <property type="entry name" value="UIM_dom"/>
</dbReference>
<dbReference type="Pfam" id="PF02809">
    <property type="entry name" value="UIM"/>
    <property type="match status" value="2"/>
</dbReference>
<evidence type="ECO:0000256" key="1">
    <source>
        <dbReference type="SAM" id="MobiDB-lite"/>
    </source>
</evidence>
<evidence type="ECO:0000313" key="3">
    <source>
        <dbReference type="Proteomes" id="UP000245119"/>
    </source>
</evidence>
<dbReference type="PROSITE" id="PS50330">
    <property type="entry name" value="UIM"/>
    <property type="match status" value="1"/>
</dbReference>
<reference evidence="2 3" key="1">
    <citation type="submission" date="2018-04" db="EMBL/GenBank/DDBJ databases">
        <title>The genome of golden apple snail Pomacea canaliculata provides insight into stress tolerance and invasive adaptation.</title>
        <authorList>
            <person name="Liu C."/>
            <person name="Liu B."/>
            <person name="Ren Y."/>
            <person name="Zhang Y."/>
            <person name="Wang H."/>
            <person name="Li S."/>
            <person name="Jiang F."/>
            <person name="Yin L."/>
            <person name="Zhang G."/>
            <person name="Qian W."/>
            <person name="Fan W."/>
        </authorList>
    </citation>
    <scope>NUCLEOTIDE SEQUENCE [LARGE SCALE GENOMIC DNA]</scope>
    <source>
        <strain evidence="2">SZHN2017</strain>
        <tissue evidence="2">Muscle</tissue>
    </source>
</reference>
<dbReference type="AlphaFoldDB" id="A0A2T7PFW3"/>
<gene>
    <name evidence="2" type="ORF">C0Q70_07735</name>
</gene>
<dbReference type="EMBL" id="PZQS01000004">
    <property type="protein sequence ID" value="PVD32302.1"/>
    <property type="molecule type" value="Genomic_DNA"/>
</dbReference>
<comment type="caution">
    <text evidence="2">The sequence shown here is derived from an EMBL/GenBank/DDBJ whole genome shotgun (WGS) entry which is preliminary data.</text>
</comment>
<feature type="compositionally biased region" description="Low complexity" evidence="1">
    <location>
        <begin position="102"/>
        <end position="113"/>
    </location>
</feature>
<evidence type="ECO:0000313" key="2">
    <source>
        <dbReference type="EMBL" id="PVD32302.1"/>
    </source>
</evidence>
<proteinExistence type="predicted"/>
<sequence>MPAVQPIKPSLLTSEGQDKVTQGEDDDDQYLQKALEESRQLVEQDDMALQKALNDSMTGYIDESLKQGLFEEMSPPAAHSSSQKTCPTEELRQKRLAFLEKQSSSSSSQAESSTVTKKDSVLDDGLKGTGDEGSDDEMLKQALKMSMEQP</sequence>
<dbReference type="STRING" id="400727.A0A2T7PFW3"/>
<keyword evidence="3" id="KW-1185">Reference proteome</keyword>
<feature type="compositionally biased region" description="Basic and acidic residues" evidence="1">
    <location>
        <begin position="116"/>
        <end position="130"/>
    </location>
</feature>
<accession>A0A2T7PFW3</accession>
<dbReference type="Proteomes" id="UP000245119">
    <property type="component" value="Linkage Group LG4"/>
</dbReference>